<dbReference type="EMBL" id="JAWDGP010001572">
    <property type="protein sequence ID" value="KAK3790145.1"/>
    <property type="molecule type" value="Genomic_DNA"/>
</dbReference>
<reference evidence="2" key="1">
    <citation type="journal article" date="2023" name="G3 (Bethesda)">
        <title>A reference genome for the long-term kleptoplast-retaining sea slug Elysia crispata morphotype clarki.</title>
        <authorList>
            <person name="Eastman K.E."/>
            <person name="Pendleton A.L."/>
            <person name="Shaikh M.A."/>
            <person name="Suttiyut T."/>
            <person name="Ogas R."/>
            <person name="Tomko P."/>
            <person name="Gavelis G."/>
            <person name="Widhalm J.R."/>
            <person name="Wisecaver J.H."/>
        </authorList>
    </citation>
    <scope>NUCLEOTIDE SEQUENCE</scope>
    <source>
        <strain evidence="2">ECLA1</strain>
    </source>
</reference>
<evidence type="ECO:0000313" key="2">
    <source>
        <dbReference type="EMBL" id="KAK3790145.1"/>
    </source>
</evidence>
<dbReference type="AlphaFoldDB" id="A0AAE1ALL5"/>
<evidence type="ECO:0000313" key="3">
    <source>
        <dbReference type="Proteomes" id="UP001283361"/>
    </source>
</evidence>
<name>A0AAE1ALL5_9GAST</name>
<feature type="region of interest" description="Disordered" evidence="1">
    <location>
        <begin position="1"/>
        <end position="25"/>
    </location>
</feature>
<evidence type="ECO:0000256" key="1">
    <source>
        <dbReference type="SAM" id="MobiDB-lite"/>
    </source>
</evidence>
<protein>
    <submittedName>
        <fullName evidence="2">Uncharacterized protein</fullName>
    </submittedName>
</protein>
<proteinExistence type="predicted"/>
<accession>A0AAE1ALL5</accession>
<keyword evidence="3" id="KW-1185">Reference proteome</keyword>
<organism evidence="2 3">
    <name type="scientific">Elysia crispata</name>
    <name type="common">lettuce slug</name>
    <dbReference type="NCBI Taxonomy" id="231223"/>
    <lineage>
        <taxon>Eukaryota</taxon>
        <taxon>Metazoa</taxon>
        <taxon>Spiralia</taxon>
        <taxon>Lophotrochozoa</taxon>
        <taxon>Mollusca</taxon>
        <taxon>Gastropoda</taxon>
        <taxon>Heterobranchia</taxon>
        <taxon>Euthyneura</taxon>
        <taxon>Panpulmonata</taxon>
        <taxon>Sacoglossa</taxon>
        <taxon>Placobranchoidea</taxon>
        <taxon>Plakobranchidae</taxon>
        <taxon>Elysia</taxon>
    </lineage>
</organism>
<comment type="caution">
    <text evidence="2">The sequence shown here is derived from an EMBL/GenBank/DDBJ whole genome shotgun (WGS) entry which is preliminary data.</text>
</comment>
<gene>
    <name evidence="2" type="ORF">RRG08_005225</name>
</gene>
<sequence>MNSVVCGPRISGGEGNTKTSRYSPDLRFGRTRCNAMTWGDKSSNPSHNTAGIYIKPLAREIILTNHTRL</sequence>
<dbReference type="Proteomes" id="UP001283361">
    <property type="component" value="Unassembled WGS sequence"/>
</dbReference>